<dbReference type="OrthoDB" id="195446at2759"/>
<sequence length="514" mass="58332">MLSRREMVFTELMWLSCQQGHEGGLMTDPLGIGAGIVGIISLTIQITQIVIQFGQDWKDAPGDAKSFMSELGSLKTVLSETNTNILLNPDFAEAFQGKPSVLLSQLGPGAPVATDTQLMLETCRIELECLLSDLQKRIKGHRFGWERFKGALLTKGTRDAIRNLHRQCQILNSMMSIDAAILGATTFKEVKGARKEQQEFHETHINVTSAVRNGVRQLHERYNNRESHEEHQAILDWLTPLDYAPQQNDFISRRQEGTGQWLLDSKEFKDWLSETKQTLFCPGMPGAGKTIITSIVVNYLHTTFRNDPTVAVAYLYCNFRQQHEQQPTDLLLSLLKQLIQEQPHLVNSVKNLYNLHKKKRTRPSLDEISKVLHSVIINYSKSFIIVDALDECQVSNRDRKKFLLEIFKLQTQTAANIFATSRFIPEVEREFEGRILVEIHATNDDVQRYLEGQMSQLPSFVSRNVGLFLLAQLHLVSLTGKRSLKAIRTALEKLPAGSDAYDHAYEEAMERIKG</sequence>
<protein>
    <recommendedName>
        <fullName evidence="2">Nephrocystin 3-like N-terminal domain-containing protein</fullName>
    </recommendedName>
</protein>
<keyword evidence="1" id="KW-0677">Repeat</keyword>
<dbReference type="PANTHER" id="PTHR10039">
    <property type="entry name" value="AMELOGENIN"/>
    <property type="match status" value="1"/>
</dbReference>
<dbReference type="PANTHER" id="PTHR10039:SF15">
    <property type="entry name" value="NACHT DOMAIN-CONTAINING PROTEIN"/>
    <property type="match status" value="1"/>
</dbReference>
<accession>A0A6A6DA52</accession>
<keyword evidence="4" id="KW-1185">Reference proteome</keyword>
<evidence type="ECO:0000256" key="1">
    <source>
        <dbReference type="ARBA" id="ARBA00022737"/>
    </source>
</evidence>
<feature type="domain" description="Nephrocystin 3-like N-terminal" evidence="2">
    <location>
        <begin position="257"/>
        <end position="422"/>
    </location>
</feature>
<name>A0A6A6DA52_9PEZI</name>
<dbReference type="InterPro" id="IPR056884">
    <property type="entry name" value="NPHP3-like_N"/>
</dbReference>
<evidence type="ECO:0000259" key="2">
    <source>
        <dbReference type="Pfam" id="PF24883"/>
    </source>
</evidence>
<dbReference type="SUPFAM" id="SSF52540">
    <property type="entry name" value="P-loop containing nucleoside triphosphate hydrolases"/>
    <property type="match status" value="1"/>
</dbReference>
<organism evidence="3 4">
    <name type="scientific">Zopfia rhizophila CBS 207.26</name>
    <dbReference type="NCBI Taxonomy" id="1314779"/>
    <lineage>
        <taxon>Eukaryota</taxon>
        <taxon>Fungi</taxon>
        <taxon>Dikarya</taxon>
        <taxon>Ascomycota</taxon>
        <taxon>Pezizomycotina</taxon>
        <taxon>Dothideomycetes</taxon>
        <taxon>Dothideomycetes incertae sedis</taxon>
        <taxon>Zopfiaceae</taxon>
        <taxon>Zopfia</taxon>
    </lineage>
</organism>
<dbReference type="InterPro" id="IPR027417">
    <property type="entry name" value="P-loop_NTPase"/>
</dbReference>
<dbReference type="Gene3D" id="3.40.50.300">
    <property type="entry name" value="P-loop containing nucleotide triphosphate hydrolases"/>
    <property type="match status" value="1"/>
</dbReference>
<dbReference type="Proteomes" id="UP000800200">
    <property type="component" value="Unassembled WGS sequence"/>
</dbReference>
<evidence type="ECO:0000313" key="3">
    <source>
        <dbReference type="EMBL" id="KAF2174830.1"/>
    </source>
</evidence>
<evidence type="ECO:0000313" key="4">
    <source>
        <dbReference type="Proteomes" id="UP000800200"/>
    </source>
</evidence>
<proteinExistence type="predicted"/>
<dbReference type="EMBL" id="ML994765">
    <property type="protein sequence ID" value="KAF2174830.1"/>
    <property type="molecule type" value="Genomic_DNA"/>
</dbReference>
<dbReference type="Pfam" id="PF24883">
    <property type="entry name" value="NPHP3_N"/>
    <property type="match status" value="1"/>
</dbReference>
<dbReference type="AlphaFoldDB" id="A0A6A6DA52"/>
<gene>
    <name evidence="3" type="ORF">K469DRAFT_756574</name>
</gene>
<reference evidence="3" key="1">
    <citation type="journal article" date="2020" name="Stud. Mycol.">
        <title>101 Dothideomycetes genomes: a test case for predicting lifestyles and emergence of pathogens.</title>
        <authorList>
            <person name="Haridas S."/>
            <person name="Albert R."/>
            <person name="Binder M."/>
            <person name="Bloem J."/>
            <person name="Labutti K."/>
            <person name="Salamov A."/>
            <person name="Andreopoulos B."/>
            <person name="Baker S."/>
            <person name="Barry K."/>
            <person name="Bills G."/>
            <person name="Bluhm B."/>
            <person name="Cannon C."/>
            <person name="Castanera R."/>
            <person name="Culley D."/>
            <person name="Daum C."/>
            <person name="Ezra D."/>
            <person name="Gonzalez J."/>
            <person name="Henrissat B."/>
            <person name="Kuo A."/>
            <person name="Liang C."/>
            <person name="Lipzen A."/>
            <person name="Lutzoni F."/>
            <person name="Magnuson J."/>
            <person name="Mondo S."/>
            <person name="Nolan M."/>
            <person name="Ohm R."/>
            <person name="Pangilinan J."/>
            <person name="Park H.-J."/>
            <person name="Ramirez L."/>
            <person name="Alfaro M."/>
            <person name="Sun H."/>
            <person name="Tritt A."/>
            <person name="Yoshinaga Y."/>
            <person name="Zwiers L.-H."/>
            <person name="Turgeon B."/>
            <person name="Goodwin S."/>
            <person name="Spatafora J."/>
            <person name="Crous P."/>
            <person name="Grigoriev I."/>
        </authorList>
    </citation>
    <scope>NUCLEOTIDE SEQUENCE</scope>
    <source>
        <strain evidence="3">CBS 207.26</strain>
    </source>
</reference>